<name>E7QS95_HALPU</name>
<keyword evidence="1" id="KW-0812">Transmembrane</keyword>
<dbReference type="STRING" id="797209.GCA_000376445_00349"/>
<keyword evidence="1" id="KW-0472">Membrane</keyword>
<feature type="transmembrane region" description="Helical" evidence="1">
    <location>
        <begin position="113"/>
        <end position="132"/>
    </location>
</feature>
<protein>
    <submittedName>
        <fullName evidence="2">Uncharacterized protein</fullName>
    </submittedName>
</protein>
<evidence type="ECO:0000313" key="3">
    <source>
        <dbReference type="Proteomes" id="UP000003751"/>
    </source>
</evidence>
<dbReference type="Pfam" id="PF24416">
    <property type="entry name" value="DUF7548"/>
    <property type="match status" value="1"/>
</dbReference>
<feature type="transmembrane region" description="Helical" evidence="1">
    <location>
        <begin position="72"/>
        <end position="93"/>
    </location>
</feature>
<organism evidence="2 3">
    <name type="scientific">Haladaptatus paucihalophilus DX253</name>
    <dbReference type="NCBI Taxonomy" id="797209"/>
    <lineage>
        <taxon>Archaea</taxon>
        <taxon>Methanobacteriati</taxon>
        <taxon>Methanobacteriota</taxon>
        <taxon>Stenosarchaea group</taxon>
        <taxon>Halobacteria</taxon>
        <taxon>Halobacteriales</taxon>
        <taxon>Haladaptataceae</taxon>
        <taxon>Haladaptatus</taxon>
    </lineage>
</organism>
<dbReference type="Proteomes" id="UP000003751">
    <property type="component" value="Unassembled WGS sequence"/>
</dbReference>
<dbReference type="PATRIC" id="fig|797209.4.peg.1667"/>
<feature type="transmembrane region" description="Helical" evidence="1">
    <location>
        <begin position="44"/>
        <end position="65"/>
    </location>
</feature>
<dbReference type="AlphaFoldDB" id="E7QS95"/>
<dbReference type="OrthoDB" id="214866at2157"/>
<dbReference type="EMBL" id="AEMG01000006">
    <property type="protein sequence ID" value="EFW92864.1"/>
    <property type="molecule type" value="Genomic_DNA"/>
</dbReference>
<gene>
    <name evidence="2" type="ORF">ZOD2009_08339</name>
</gene>
<reference evidence="2 3" key="1">
    <citation type="journal article" date="2014" name="ISME J.">
        <title>Trehalose/2-sulfotrehalose biosynthesis and glycine-betaine uptake are widely spread mechanisms for osmoadaptation in the Halobacteriales.</title>
        <authorList>
            <person name="Youssef N.H."/>
            <person name="Savage-Ashlock K.N."/>
            <person name="McCully A.L."/>
            <person name="Luedtke B."/>
            <person name="Shaw E.I."/>
            <person name="Hoff W.D."/>
            <person name="Elshahed M.S."/>
        </authorList>
    </citation>
    <scope>NUCLEOTIDE SEQUENCE [LARGE SCALE GENOMIC DNA]</scope>
    <source>
        <strain evidence="2 3">DX253</strain>
    </source>
</reference>
<dbReference type="eggNOG" id="arCOG06265">
    <property type="taxonomic scope" value="Archaea"/>
</dbReference>
<accession>E7QS95</accession>
<proteinExistence type="predicted"/>
<evidence type="ECO:0000256" key="1">
    <source>
        <dbReference type="SAM" id="Phobius"/>
    </source>
</evidence>
<comment type="caution">
    <text evidence="2">The sequence shown here is derived from an EMBL/GenBank/DDBJ whole genome shotgun (WGS) entry which is preliminary data.</text>
</comment>
<keyword evidence="1" id="KW-1133">Transmembrane helix</keyword>
<sequence>MGMHMSKALKVGMVSCLVVVALVSLPYFVAPATAVSVYYDTIPVPVELLDVLLSLVAFIAFGSALRGRSDPATVAGVTLVLGGFLAGITLWWAVVTPASTLVEAARMDALNGYRWVIFLATLAVPTSAGWYARTVL</sequence>
<evidence type="ECO:0000313" key="2">
    <source>
        <dbReference type="EMBL" id="EFW92864.1"/>
    </source>
</evidence>
<dbReference type="InterPro" id="IPR055970">
    <property type="entry name" value="DUF7548"/>
</dbReference>